<evidence type="ECO:0000313" key="4">
    <source>
        <dbReference type="Proteomes" id="UP000824469"/>
    </source>
</evidence>
<dbReference type="PANTHER" id="PTHR23051:SF12">
    <property type="entry name" value="OS04G0645600 PROTEIN"/>
    <property type="match status" value="1"/>
</dbReference>
<feature type="transmembrane region" description="Helical" evidence="2">
    <location>
        <begin position="41"/>
        <end position="62"/>
    </location>
</feature>
<name>A0AA38G0V3_TAXCH</name>
<proteinExistence type="predicted"/>
<evidence type="ECO:0008006" key="5">
    <source>
        <dbReference type="Google" id="ProtNLM"/>
    </source>
</evidence>
<dbReference type="EMBL" id="JAHRHJ020000005">
    <property type="protein sequence ID" value="KAH9314297.1"/>
    <property type="molecule type" value="Genomic_DNA"/>
</dbReference>
<feature type="transmembrane region" description="Helical" evidence="2">
    <location>
        <begin position="175"/>
        <end position="197"/>
    </location>
</feature>
<accession>A0AA38G0V3</accession>
<gene>
    <name evidence="3" type="ORF">KI387_022924</name>
</gene>
<sequence>MGGRWQYRTGLLLIAVVVVIWVASAEITQTIFLAYRHPFVLTYLGASLMVVYLPISVAKDWVCNAIEKRCKKDGKVIDSNIDNSCCLNSPLKVPASCRDLESEMQIYFSKKESNGDTDTDEEGTTLISKHQEDLQVLKLPVELTQLEVAKISSLLAPLWFATEYFSNAALARTSVASTTILSSTSGLFTLFFGALFGHDSLNIAKVVAVFVSMAGAAMTTLGKTWAADDAEQNISANSKHSIAGDVFGLLSAVCYGLFTVLLKKLAGGEGEKADVQKIFGYIGLFTLLTLWWPGWPLAAIGIEPKFSFPTSAKLDEV</sequence>
<dbReference type="Proteomes" id="UP000824469">
    <property type="component" value="Unassembled WGS sequence"/>
</dbReference>
<dbReference type="AlphaFoldDB" id="A0AA38G0V3"/>
<evidence type="ECO:0000256" key="1">
    <source>
        <dbReference type="ARBA" id="ARBA00004141"/>
    </source>
</evidence>
<keyword evidence="2" id="KW-0472">Membrane</keyword>
<evidence type="ECO:0000313" key="3">
    <source>
        <dbReference type="EMBL" id="KAH9314297.1"/>
    </source>
</evidence>
<comment type="caution">
    <text evidence="3">The sequence shown here is derived from an EMBL/GenBank/DDBJ whole genome shotgun (WGS) entry which is preliminary data.</text>
</comment>
<keyword evidence="2" id="KW-0812">Transmembrane</keyword>
<dbReference type="SUPFAM" id="SSF103481">
    <property type="entry name" value="Multidrug resistance efflux transporter EmrE"/>
    <property type="match status" value="1"/>
</dbReference>
<organism evidence="3 4">
    <name type="scientific">Taxus chinensis</name>
    <name type="common">Chinese yew</name>
    <name type="synonym">Taxus wallichiana var. chinensis</name>
    <dbReference type="NCBI Taxonomy" id="29808"/>
    <lineage>
        <taxon>Eukaryota</taxon>
        <taxon>Viridiplantae</taxon>
        <taxon>Streptophyta</taxon>
        <taxon>Embryophyta</taxon>
        <taxon>Tracheophyta</taxon>
        <taxon>Spermatophyta</taxon>
        <taxon>Pinopsida</taxon>
        <taxon>Pinidae</taxon>
        <taxon>Conifers II</taxon>
        <taxon>Cupressales</taxon>
        <taxon>Taxaceae</taxon>
        <taxon>Taxus</taxon>
    </lineage>
</organism>
<feature type="non-terminal residue" evidence="3">
    <location>
        <position position="317"/>
    </location>
</feature>
<dbReference type="InterPro" id="IPR037185">
    <property type="entry name" value="EmrE-like"/>
</dbReference>
<dbReference type="PANTHER" id="PTHR23051">
    <property type="entry name" value="SOLUTE CARRIER FAMILY 35, MEMBER F5"/>
    <property type="match status" value="1"/>
</dbReference>
<protein>
    <recommendedName>
        <fullName evidence="5">EamA domain-containing protein</fullName>
    </recommendedName>
</protein>
<dbReference type="GO" id="GO:0016020">
    <property type="term" value="C:membrane"/>
    <property type="evidence" value="ECO:0007669"/>
    <property type="project" value="TreeGrafter"/>
</dbReference>
<comment type="subcellular location">
    <subcellularLocation>
        <location evidence="1">Membrane</location>
        <topology evidence="1">Multi-pass membrane protein</topology>
    </subcellularLocation>
</comment>
<dbReference type="OMA" id="ICLELEF"/>
<feature type="transmembrane region" description="Helical" evidence="2">
    <location>
        <begin position="278"/>
        <end position="298"/>
    </location>
</feature>
<keyword evidence="4" id="KW-1185">Reference proteome</keyword>
<feature type="transmembrane region" description="Helical" evidence="2">
    <location>
        <begin position="203"/>
        <end position="221"/>
    </location>
</feature>
<evidence type="ECO:0000256" key="2">
    <source>
        <dbReference type="SAM" id="Phobius"/>
    </source>
</evidence>
<keyword evidence="2" id="KW-1133">Transmembrane helix</keyword>
<feature type="transmembrane region" description="Helical" evidence="2">
    <location>
        <begin position="242"/>
        <end position="258"/>
    </location>
</feature>
<reference evidence="3 4" key="1">
    <citation type="journal article" date="2021" name="Nat. Plants">
        <title>The Taxus genome provides insights into paclitaxel biosynthesis.</title>
        <authorList>
            <person name="Xiong X."/>
            <person name="Gou J."/>
            <person name="Liao Q."/>
            <person name="Li Y."/>
            <person name="Zhou Q."/>
            <person name="Bi G."/>
            <person name="Li C."/>
            <person name="Du R."/>
            <person name="Wang X."/>
            <person name="Sun T."/>
            <person name="Guo L."/>
            <person name="Liang H."/>
            <person name="Lu P."/>
            <person name="Wu Y."/>
            <person name="Zhang Z."/>
            <person name="Ro D.K."/>
            <person name="Shang Y."/>
            <person name="Huang S."/>
            <person name="Yan J."/>
        </authorList>
    </citation>
    <scope>NUCLEOTIDE SEQUENCE [LARGE SCALE GENOMIC DNA]</scope>
    <source>
        <strain evidence="3">Ta-2019</strain>
    </source>
</reference>